<keyword evidence="1" id="KW-1133">Transmembrane helix</keyword>
<keyword evidence="3" id="KW-1185">Reference proteome</keyword>
<dbReference type="Proteomes" id="UP000077173">
    <property type="component" value="Unassembled WGS sequence"/>
</dbReference>
<dbReference type="AlphaFoldDB" id="A0A176ZH43"/>
<reference evidence="2 3" key="1">
    <citation type="submission" date="2016-02" db="EMBL/GenBank/DDBJ databases">
        <title>Draft genome sequence of the strain BR 10247T Bradyrhizobium neotropicale isolated from nodules of Centrolobium paraense.</title>
        <authorList>
            <person name="Simoes-Araujo J.L."/>
            <person name="Barauna A.C."/>
            <person name="Silva K."/>
            <person name="Zilli J.E."/>
        </authorList>
    </citation>
    <scope>NUCLEOTIDE SEQUENCE [LARGE SCALE GENOMIC DNA]</scope>
    <source>
        <strain evidence="2 3">BR 10247</strain>
    </source>
</reference>
<evidence type="ECO:0000256" key="1">
    <source>
        <dbReference type="SAM" id="Phobius"/>
    </source>
</evidence>
<organism evidence="2 3">
    <name type="scientific">Bradyrhizobium neotropicale</name>
    <dbReference type="NCBI Taxonomy" id="1497615"/>
    <lineage>
        <taxon>Bacteria</taxon>
        <taxon>Pseudomonadati</taxon>
        <taxon>Pseudomonadota</taxon>
        <taxon>Alphaproteobacteria</taxon>
        <taxon>Hyphomicrobiales</taxon>
        <taxon>Nitrobacteraceae</taxon>
        <taxon>Bradyrhizobium</taxon>
    </lineage>
</organism>
<protein>
    <submittedName>
        <fullName evidence="2">Uncharacterized protein</fullName>
    </submittedName>
</protein>
<dbReference type="EMBL" id="LSEF01000015">
    <property type="protein sequence ID" value="OAF19817.1"/>
    <property type="molecule type" value="Genomic_DNA"/>
</dbReference>
<keyword evidence="1" id="KW-0812">Transmembrane</keyword>
<comment type="caution">
    <text evidence="2">The sequence shown here is derived from an EMBL/GenBank/DDBJ whole genome shotgun (WGS) entry which is preliminary data.</text>
</comment>
<sequence length="66" mass="7395">MLNVNDAESRGQFMLVDVVQNFETFLHTDTVMYGAAAVGLCAFVGLYYVGEYLFSDRDPELDFSSD</sequence>
<dbReference type="GeneID" id="32584913"/>
<evidence type="ECO:0000313" key="3">
    <source>
        <dbReference type="Proteomes" id="UP000077173"/>
    </source>
</evidence>
<feature type="transmembrane region" description="Helical" evidence="1">
    <location>
        <begin position="31"/>
        <end position="49"/>
    </location>
</feature>
<evidence type="ECO:0000313" key="2">
    <source>
        <dbReference type="EMBL" id="OAF19817.1"/>
    </source>
</evidence>
<name>A0A176ZH43_9BRAD</name>
<accession>A0A176ZH43</accession>
<gene>
    <name evidence="2" type="ORF">AXW67_35485</name>
</gene>
<keyword evidence="1" id="KW-0472">Membrane</keyword>
<proteinExistence type="predicted"/>